<dbReference type="EMBL" id="CP049869">
    <property type="protein sequence ID" value="QIK77807.1"/>
    <property type="molecule type" value="Genomic_DNA"/>
</dbReference>
<organism evidence="1 2">
    <name type="scientific">Sphingomonas piscis</name>
    <dbReference type="NCBI Taxonomy" id="2714943"/>
    <lineage>
        <taxon>Bacteria</taxon>
        <taxon>Pseudomonadati</taxon>
        <taxon>Pseudomonadota</taxon>
        <taxon>Alphaproteobacteria</taxon>
        <taxon>Sphingomonadales</taxon>
        <taxon>Sphingomonadaceae</taxon>
        <taxon>Sphingomonas</taxon>
    </lineage>
</organism>
<reference evidence="1 2" key="1">
    <citation type="submission" date="2020-03" db="EMBL/GenBank/DDBJ databases">
        <title>Sphingomonas sp. nov., isolated from fish.</title>
        <authorList>
            <person name="Hyun D.-W."/>
            <person name="Bae J.-W."/>
        </authorList>
    </citation>
    <scope>NUCLEOTIDE SEQUENCE [LARGE SCALE GENOMIC DNA]</scope>
    <source>
        <strain evidence="1 2">HDW15B</strain>
    </source>
</reference>
<evidence type="ECO:0008006" key="3">
    <source>
        <dbReference type="Google" id="ProtNLM"/>
    </source>
</evidence>
<dbReference type="RefSeq" id="WP_166410202.1">
    <property type="nucleotide sequence ID" value="NZ_CP049869.1"/>
</dbReference>
<gene>
    <name evidence="1" type="ORF">G7077_01630</name>
</gene>
<dbReference type="KEGG" id="spii:G7077_01630"/>
<protein>
    <recommendedName>
        <fullName evidence="3">2-hydroxyacyl-CoA dehydratase</fullName>
    </recommendedName>
</protein>
<dbReference type="Proteomes" id="UP000503222">
    <property type="component" value="Chromosome"/>
</dbReference>
<evidence type="ECO:0000313" key="1">
    <source>
        <dbReference type="EMBL" id="QIK77807.1"/>
    </source>
</evidence>
<dbReference type="Gene3D" id="3.40.50.11890">
    <property type="match status" value="1"/>
</dbReference>
<dbReference type="Gene3D" id="3.40.50.11900">
    <property type="match status" value="1"/>
</dbReference>
<name>A0A6G7YM50_9SPHN</name>
<accession>A0A6G7YM50</accession>
<sequence length="293" mass="31696">MTIASVGPGLPQDLLLATGRYAGPLGWDVDASTPDSDRWLESKFPLWARSILQQWADGAFDGHDMVVFSRADDAAQRLYYYICELQRTGAIAGPEAVLLDITKIPRTSSLDHLTAALRKLADTLGVPDDVMEKSIIETNGQRDGPPSKAAGRACLLTGTPPPDRRLHDAIHAAGFEPIGPTLSDDWQELGPRVEEGSGDPFHALARQLQARPDDQRGFCDQAAMVADRASAAGVSAAILWYTEEDESRVWNAPAARQALTELGLPVLLLARRDWGARDGASDEIEAFLGECGR</sequence>
<evidence type="ECO:0000313" key="2">
    <source>
        <dbReference type="Proteomes" id="UP000503222"/>
    </source>
</evidence>
<dbReference type="AlphaFoldDB" id="A0A6G7YM50"/>
<proteinExistence type="predicted"/>
<keyword evidence="2" id="KW-1185">Reference proteome</keyword>